<reference evidence="3" key="1">
    <citation type="journal article" date="2023" name="Commun. Biol.">
        <title>Genome analysis of Parmales, the sister group of diatoms, reveals the evolutionary specialization of diatoms from phago-mixotrophs to photoautotrophs.</title>
        <authorList>
            <person name="Ban H."/>
            <person name="Sato S."/>
            <person name="Yoshikawa S."/>
            <person name="Yamada K."/>
            <person name="Nakamura Y."/>
            <person name="Ichinomiya M."/>
            <person name="Sato N."/>
            <person name="Blanc-Mathieu R."/>
            <person name="Endo H."/>
            <person name="Kuwata A."/>
            <person name="Ogata H."/>
        </authorList>
    </citation>
    <scope>NUCLEOTIDE SEQUENCE [LARGE SCALE GENOMIC DNA]</scope>
    <source>
        <strain evidence="3">NIES 3699</strain>
    </source>
</reference>
<dbReference type="InterPro" id="IPR002925">
    <property type="entry name" value="Dienelactn_hydro"/>
</dbReference>
<keyword evidence="3" id="KW-1185">Reference proteome</keyword>
<dbReference type="Gene3D" id="3.40.50.1820">
    <property type="entry name" value="alpha/beta hydrolase"/>
    <property type="match status" value="1"/>
</dbReference>
<evidence type="ECO:0000313" key="3">
    <source>
        <dbReference type="Proteomes" id="UP001165160"/>
    </source>
</evidence>
<dbReference type="Pfam" id="PF01738">
    <property type="entry name" value="DLH"/>
    <property type="match status" value="1"/>
</dbReference>
<dbReference type="InterPro" id="IPR029058">
    <property type="entry name" value="AB_hydrolase_fold"/>
</dbReference>
<proteinExistence type="predicted"/>
<sequence length="243" mass="26367">MSCCPPDSLPYAEPPEGYTPTGEERILGSDLKVYVSLPSTSSTKAIIVLPEVFGWSGRLKGICDHFSSSGYIAIMPDCHRGDSALNKPDIPKWVSKTDWSPTIKCDFDLLKVYLDEKGVTSISAIGFCWGAWAWAKAASEGFEFKCAVGPHPSIKLESLAFNRSIPEMCSKVSCPVLLLAASNDQEEVKPGGEFTNSFASGISVLFEDQLHGWMSRGDVGDPIIKAGVTKAMDLSLKFFEENA</sequence>
<protein>
    <recommendedName>
        <fullName evidence="1">Dienelactone hydrolase domain-containing protein</fullName>
    </recommendedName>
</protein>
<dbReference type="Proteomes" id="UP001165160">
    <property type="component" value="Unassembled WGS sequence"/>
</dbReference>
<gene>
    <name evidence="2" type="ORF">TrVE_jg7591</name>
</gene>
<dbReference type="EMBL" id="BRXX01000514">
    <property type="protein sequence ID" value="GMI15191.1"/>
    <property type="molecule type" value="Genomic_DNA"/>
</dbReference>
<dbReference type="PANTHER" id="PTHR17630:SF44">
    <property type="entry name" value="PROTEIN AIM2"/>
    <property type="match status" value="1"/>
</dbReference>
<accession>A0A9W7FNI3</accession>
<comment type="caution">
    <text evidence="2">The sequence shown here is derived from an EMBL/GenBank/DDBJ whole genome shotgun (WGS) entry which is preliminary data.</text>
</comment>
<evidence type="ECO:0000259" key="1">
    <source>
        <dbReference type="Pfam" id="PF01738"/>
    </source>
</evidence>
<dbReference type="AlphaFoldDB" id="A0A9W7FNI3"/>
<evidence type="ECO:0000313" key="2">
    <source>
        <dbReference type="EMBL" id="GMI15191.1"/>
    </source>
</evidence>
<dbReference type="GO" id="GO:0016787">
    <property type="term" value="F:hydrolase activity"/>
    <property type="evidence" value="ECO:0007669"/>
    <property type="project" value="InterPro"/>
</dbReference>
<dbReference type="PANTHER" id="PTHR17630">
    <property type="entry name" value="DIENELACTONE HYDROLASE"/>
    <property type="match status" value="1"/>
</dbReference>
<feature type="domain" description="Dienelactone hydrolase" evidence="1">
    <location>
        <begin position="32"/>
        <end position="186"/>
    </location>
</feature>
<dbReference type="SUPFAM" id="SSF53474">
    <property type="entry name" value="alpha/beta-Hydrolases"/>
    <property type="match status" value="1"/>
</dbReference>
<organism evidence="2 3">
    <name type="scientific">Triparma verrucosa</name>
    <dbReference type="NCBI Taxonomy" id="1606542"/>
    <lineage>
        <taxon>Eukaryota</taxon>
        <taxon>Sar</taxon>
        <taxon>Stramenopiles</taxon>
        <taxon>Ochrophyta</taxon>
        <taxon>Bolidophyceae</taxon>
        <taxon>Parmales</taxon>
        <taxon>Triparmaceae</taxon>
        <taxon>Triparma</taxon>
    </lineage>
</organism>
<name>A0A9W7FNI3_9STRA</name>